<evidence type="ECO:0000313" key="3">
    <source>
        <dbReference type="EMBL" id="KIJ33854.1"/>
    </source>
</evidence>
<evidence type="ECO:0000313" key="4">
    <source>
        <dbReference type="Proteomes" id="UP000054279"/>
    </source>
</evidence>
<feature type="non-terminal residue" evidence="3">
    <location>
        <position position="123"/>
    </location>
</feature>
<name>A0A0C9UGF9_SPHS4</name>
<reference evidence="3 4" key="1">
    <citation type="submission" date="2014-06" db="EMBL/GenBank/DDBJ databases">
        <title>Evolutionary Origins and Diversification of the Mycorrhizal Mutualists.</title>
        <authorList>
            <consortium name="DOE Joint Genome Institute"/>
            <consortium name="Mycorrhizal Genomics Consortium"/>
            <person name="Kohler A."/>
            <person name="Kuo A."/>
            <person name="Nagy L.G."/>
            <person name="Floudas D."/>
            <person name="Copeland A."/>
            <person name="Barry K.W."/>
            <person name="Cichocki N."/>
            <person name="Veneault-Fourrey C."/>
            <person name="LaButti K."/>
            <person name="Lindquist E.A."/>
            <person name="Lipzen A."/>
            <person name="Lundell T."/>
            <person name="Morin E."/>
            <person name="Murat C."/>
            <person name="Riley R."/>
            <person name="Ohm R."/>
            <person name="Sun H."/>
            <person name="Tunlid A."/>
            <person name="Henrissat B."/>
            <person name="Grigoriev I.V."/>
            <person name="Hibbett D.S."/>
            <person name="Martin F."/>
        </authorList>
    </citation>
    <scope>NUCLEOTIDE SEQUENCE [LARGE SCALE GENOMIC DNA]</scope>
    <source>
        <strain evidence="3 4">SS14</strain>
    </source>
</reference>
<keyword evidence="1" id="KW-0472">Membrane</keyword>
<dbReference type="InterPro" id="IPR045338">
    <property type="entry name" value="DUF6535"/>
</dbReference>
<organism evidence="3 4">
    <name type="scientific">Sphaerobolus stellatus (strain SS14)</name>
    <dbReference type="NCBI Taxonomy" id="990650"/>
    <lineage>
        <taxon>Eukaryota</taxon>
        <taxon>Fungi</taxon>
        <taxon>Dikarya</taxon>
        <taxon>Basidiomycota</taxon>
        <taxon>Agaricomycotina</taxon>
        <taxon>Agaricomycetes</taxon>
        <taxon>Phallomycetidae</taxon>
        <taxon>Geastrales</taxon>
        <taxon>Sphaerobolaceae</taxon>
        <taxon>Sphaerobolus</taxon>
    </lineage>
</organism>
<keyword evidence="1" id="KW-0812">Transmembrane</keyword>
<gene>
    <name evidence="3" type="ORF">M422DRAFT_89066</name>
</gene>
<dbReference type="Proteomes" id="UP000054279">
    <property type="component" value="Unassembled WGS sequence"/>
</dbReference>
<protein>
    <recommendedName>
        <fullName evidence="2">DUF6535 domain-containing protein</fullName>
    </recommendedName>
</protein>
<sequence length="123" mass="13579">DTQSRFWVGYERLARQTDESFLERYNGDLDVQLIFAGLFSAVSSTFIVDMNSNIQPDETATTNTLLTVLVNATLNRPITNSDTAALSSNPVPNTLIVWTLIMGYLSLFLSLLAAFGAVLGKQW</sequence>
<dbReference type="OrthoDB" id="3219854at2759"/>
<evidence type="ECO:0000256" key="1">
    <source>
        <dbReference type="SAM" id="Phobius"/>
    </source>
</evidence>
<evidence type="ECO:0000259" key="2">
    <source>
        <dbReference type="Pfam" id="PF20153"/>
    </source>
</evidence>
<dbReference type="EMBL" id="KN837207">
    <property type="protein sequence ID" value="KIJ33854.1"/>
    <property type="molecule type" value="Genomic_DNA"/>
</dbReference>
<feature type="domain" description="DUF6535" evidence="2">
    <location>
        <begin position="7"/>
        <end position="123"/>
    </location>
</feature>
<keyword evidence="4" id="KW-1185">Reference proteome</keyword>
<dbReference type="AlphaFoldDB" id="A0A0C9UGF9"/>
<dbReference type="Pfam" id="PF20153">
    <property type="entry name" value="DUF6535"/>
    <property type="match status" value="1"/>
</dbReference>
<keyword evidence="1" id="KW-1133">Transmembrane helix</keyword>
<accession>A0A0C9UGF9</accession>
<dbReference type="HOGENOM" id="CLU_018688_3_0_1"/>
<feature type="transmembrane region" description="Helical" evidence="1">
    <location>
        <begin position="95"/>
        <end position="119"/>
    </location>
</feature>
<proteinExistence type="predicted"/>
<feature type="non-terminal residue" evidence="3">
    <location>
        <position position="1"/>
    </location>
</feature>